<dbReference type="EMBL" id="VFPE01000008">
    <property type="protein sequence ID" value="TQM18600.1"/>
    <property type="molecule type" value="Genomic_DNA"/>
</dbReference>
<dbReference type="Proteomes" id="UP000320235">
    <property type="component" value="Unassembled WGS sequence"/>
</dbReference>
<dbReference type="RefSeq" id="WP_141896624.1">
    <property type="nucleotide sequence ID" value="NZ_BAABLH010000006.1"/>
</dbReference>
<dbReference type="AlphaFoldDB" id="A0A543EAJ1"/>
<sequence length="238" mass="25285">MTERRILATCGGWSAARWGDVEFSPLQRHALELTGVSGRRIRVAFVNTASGDQRVDEGRELAAAARARVDAVHVRLFGRNQPDLREAVLGSDLVWVGGGSAANLLAVWRTHGLDEVMREAWESGILLAGTSAGALCWHVGGPTSTFGPVSVIDDGLALVPYALGVHYDSQPDRRPALQRAVASGALPSGFGLEEGTAVLYAGADPVEFLTEIDGAAVHRVQREGADVDEQRVDARLVG</sequence>
<evidence type="ECO:0000256" key="2">
    <source>
        <dbReference type="ARBA" id="ARBA00022670"/>
    </source>
</evidence>
<organism evidence="5 6">
    <name type="scientific">Microbacterium kyungheense</name>
    <dbReference type="NCBI Taxonomy" id="1263636"/>
    <lineage>
        <taxon>Bacteria</taxon>
        <taxon>Bacillati</taxon>
        <taxon>Actinomycetota</taxon>
        <taxon>Actinomycetes</taxon>
        <taxon>Micrococcales</taxon>
        <taxon>Microbacteriaceae</taxon>
        <taxon>Microbacterium</taxon>
    </lineage>
</organism>
<accession>A0A543EAJ1</accession>
<evidence type="ECO:0000313" key="6">
    <source>
        <dbReference type="Proteomes" id="UP000320235"/>
    </source>
</evidence>
<dbReference type="PANTHER" id="PTHR20842">
    <property type="entry name" value="PROTEASE S51 ALPHA-ASPARTYL DIPEPTIDASE"/>
    <property type="match status" value="1"/>
</dbReference>
<dbReference type="InterPro" id="IPR005320">
    <property type="entry name" value="Peptidase_S51"/>
</dbReference>
<dbReference type="GO" id="GO:0006508">
    <property type="term" value="P:proteolysis"/>
    <property type="evidence" value="ECO:0007669"/>
    <property type="project" value="UniProtKB-KW"/>
</dbReference>
<evidence type="ECO:0000256" key="3">
    <source>
        <dbReference type="ARBA" id="ARBA00022801"/>
    </source>
</evidence>
<name>A0A543EAJ1_9MICO</name>
<dbReference type="InterPro" id="IPR029062">
    <property type="entry name" value="Class_I_gatase-like"/>
</dbReference>
<dbReference type="Pfam" id="PF03575">
    <property type="entry name" value="Peptidase_S51"/>
    <property type="match status" value="1"/>
</dbReference>
<evidence type="ECO:0000256" key="4">
    <source>
        <dbReference type="ARBA" id="ARBA00022825"/>
    </source>
</evidence>
<gene>
    <name evidence="5" type="ORF">FB391_3731</name>
</gene>
<dbReference type="GO" id="GO:0008236">
    <property type="term" value="F:serine-type peptidase activity"/>
    <property type="evidence" value="ECO:0007669"/>
    <property type="project" value="UniProtKB-KW"/>
</dbReference>
<keyword evidence="3" id="KW-0378">Hydrolase</keyword>
<dbReference type="PANTHER" id="PTHR20842:SF0">
    <property type="entry name" value="ALPHA-ASPARTYL DIPEPTIDASE"/>
    <property type="match status" value="1"/>
</dbReference>
<comment type="caution">
    <text evidence="5">The sequence shown here is derived from an EMBL/GenBank/DDBJ whole genome shotgun (WGS) entry which is preliminary data.</text>
</comment>
<reference evidence="5 6" key="1">
    <citation type="submission" date="2019-06" db="EMBL/GenBank/DDBJ databases">
        <title>Sequencing the genomes of 1000 actinobacteria strains.</title>
        <authorList>
            <person name="Klenk H.-P."/>
        </authorList>
    </citation>
    <scope>NUCLEOTIDE SEQUENCE [LARGE SCALE GENOMIC DNA]</scope>
    <source>
        <strain evidence="5 6">DSM 105492</strain>
    </source>
</reference>
<dbReference type="SUPFAM" id="SSF52317">
    <property type="entry name" value="Class I glutamine amidotransferase-like"/>
    <property type="match status" value="1"/>
</dbReference>
<keyword evidence="2" id="KW-0645">Protease</keyword>
<protein>
    <submittedName>
        <fullName evidence="5">Peptidase E</fullName>
    </submittedName>
</protein>
<keyword evidence="6" id="KW-1185">Reference proteome</keyword>
<dbReference type="OrthoDB" id="9778515at2"/>
<dbReference type="Gene3D" id="3.40.50.880">
    <property type="match status" value="1"/>
</dbReference>
<evidence type="ECO:0000313" key="5">
    <source>
        <dbReference type="EMBL" id="TQM18600.1"/>
    </source>
</evidence>
<keyword evidence="4" id="KW-0720">Serine protease</keyword>
<proteinExistence type="inferred from homology"/>
<comment type="similarity">
    <text evidence="1">Belongs to the peptidase S51 family.</text>
</comment>
<evidence type="ECO:0000256" key="1">
    <source>
        <dbReference type="ARBA" id="ARBA00006534"/>
    </source>
</evidence>